<dbReference type="InterPro" id="IPR010323">
    <property type="entry name" value="DUF924"/>
</dbReference>
<dbReference type="InterPro" id="IPR011990">
    <property type="entry name" value="TPR-like_helical_dom_sf"/>
</dbReference>
<comment type="caution">
    <text evidence="1">The sequence shown here is derived from an EMBL/GenBank/DDBJ whole genome shotgun (WGS) entry which is preliminary data.</text>
</comment>
<name>A0ABS7A634_9PROT</name>
<accession>A0ABS7A634</accession>
<organism evidence="1 2">
    <name type="scientific">Roseomonas alba</name>
    <dbReference type="NCBI Taxonomy" id="2846776"/>
    <lineage>
        <taxon>Bacteria</taxon>
        <taxon>Pseudomonadati</taxon>
        <taxon>Pseudomonadota</taxon>
        <taxon>Alphaproteobacteria</taxon>
        <taxon>Acetobacterales</taxon>
        <taxon>Roseomonadaceae</taxon>
        <taxon>Roseomonas</taxon>
    </lineage>
</organism>
<dbReference type="Pfam" id="PF06041">
    <property type="entry name" value="DUF924"/>
    <property type="match status" value="1"/>
</dbReference>
<evidence type="ECO:0000313" key="1">
    <source>
        <dbReference type="EMBL" id="MBW6397766.1"/>
    </source>
</evidence>
<dbReference type="RefSeq" id="WP_219762353.1">
    <property type="nucleotide sequence ID" value="NZ_JAHYBZ010000002.1"/>
</dbReference>
<dbReference type="SUPFAM" id="SSF48452">
    <property type="entry name" value="TPR-like"/>
    <property type="match status" value="1"/>
</dbReference>
<sequence>MTSPRLVLDFWFSEGTDTFRDAWFRKSDEFDDAVRVTLGNLSAAAAAGAHNDWVQTADGALALAILLDQAPRNLHRGSAQAFAADPLMRDLARDAILQRRHDLGLTPTQRIFLYLPFEHSEAMADQDLSVTLFEGLRDDPRQAKPGGTIDYAWRHRAVVARFGRFPHRNAALGRIDTPEEQHWLAAGGGF</sequence>
<gene>
    <name evidence="1" type="ORF">KPL78_07925</name>
</gene>
<dbReference type="EMBL" id="JAHYBZ010000002">
    <property type="protein sequence ID" value="MBW6397766.1"/>
    <property type="molecule type" value="Genomic_DNA"/>
</dbReference>
<proteinExistence type="predicted"/>
<protein>
    <submittedName>
        <fullName evidence="1">DUF924 domain-containing protein</fullName>
    </submittedName>
</protein>
<evidence type="ECO:0000313" key="2">
    <source>
        <dbReference type="Proteomes" id="UP001196565"/>
    </source>
</evidence>
<dbReference type="Gene3D" id="1.20.58.320">
    <property type="entry name" value="TPR-like"/>
    <property type="match status" value="1"/>
</dbReference>
<dbReference type="Proteomes" id="UP001196565">
    <property type="component" value="Unassembled WGS sequence"/>
</dbReference>
<reference evidence="1 2" key="1">
    <citation type="submission" date="2021-07" db="EMBL/GenBank/DDBJ databases">
        <authorList>
            <person name="So Y."/>
        </authorList>
    </citation>
    <scope>NUCLEOTIDE SEQUENCE [LARGE SCALE GENOMIC DNA]</scope>
    <source>
        <strain evidence="1 2">HJA6</strain>
    </source>
</reference>
<keyword evidence="2" id="KW-1185">Reference proteome</keyword>
<dbReference type="Gene3D" id="1.25.40.10">
    <property type="entry name" value="Tetratricopeptide repeat domain"/>
    <property type="match status" value="1"/>
</dbReference>